<dbReference type="Gene3D" id="1.25.40.10">
    <property type="entry name" value="Tetratricopeptide repeat domain"/>
    <property type="match status" value="1"/>
</dbReference>
<evidence type="ECO:0000256" key="3">
    <source>
        <dbReference type="ARBA" id="ARBA00023163"/>
    </source>
</evidence>
<evidence type="ECO:0000313" key="7">
    <source>
        <dbReference type="Proteomes" id="UP001597361"/>
    </source>
</evidence>
<keyword evidence="7" id="KW-1185">Reference proteome</keyword>
<dbReference type="Gene3D" id="1.10.10.60">
    <property type="entry name" value="Homeodomain-like"/>
    <property type="match status" value="2"/>
</dbReference>
<dbReference type="PANTHER" id="PTHR43280">
    <property type="entry name" value="ARAC-FAMILY TRANSCRIPTIONAL REGULATOR"/>
    <property type="match status" value="1"/>
</dbReference>
<dbReference type="PROSITE" id="PS01124">
    <property type="entry name" value="HTH_ARAC_FAMILY_2"/>
    <property type="match status" value="1"/>
</dbReference>
<dbReference type="InterPro" id="IPR009057">
    <property type="entry name" value="Homeodomain-like_sf"/>
</dbReference>
<dbReference type="InterPro" id="IPR011990">
    <property type="entry name" value="TPR-like_helical_dom_sf"/>
</dbReference>
<dbReference type="Proteomes" id="UP001597361">
    <property type="component" value="Unassembled WGS sequence"/>
</dbReference>
<evidence type="ECO:0000313" key="6">
    <source>
        <dbReference type="EMBL" id="MFD2037352.1"/>
    </source>
</evidence>
<reference evidence="7" key="1">
    <citation type="journal article" date="2019" name="Int. J. Syst. Evol. Microbiol.">
        <title>The Global Catalogue of Microorganisms (GCM) 10K type strain sequencing project: providing services to taxonomists for standard genome sequencing and annotation.</title>
        <authorList>
            <consortium name="The Broad Institute Genomics Platform"/>
            <consortium name="The Broad Institute Genome Sequencing Center for Infectious Disease"/>
            <person name="Wu L."/>
            <person name="Ma J."/>
        </authorList>
    </citation>
    <scope>NUCLEOTIDE SEQUENCE [LARGE SCALE GENOMIC DNA]</scope>
    <source>
        <strain evidence="7">CGMCC 1.15180</strain>
    </source>
</reference>
<feature type="transmembrane region" description="Helical" evidence="4">
    <location>
        <begin position="355"/>
        <end position="373"/>
    </location>
</feature>
<evidence type="ECO:0000259" key="5">
    <source>
        <dbReference type="PROSITE" id="PS01124"/>
    </source>
</evidence>
<dbReference type="EMBL" id="JBHUHR010000048">
    <property type="protein sequence ID" value="MFD2037352.1"/>
    <property type="molecule type" value="Genomic_DNA"/>
</dbReference>
<evidence type="ECO:0000256" key="2">
    <source>
        <dbReference type="ARBA" id="ARBA00023125"/>
    </source>
</evidence>
<keyword evidence="1" id="KW-0805">Transcription regulation</keyword>
<feature type="domain" description="HTH araC/xylS-type" evidence="5">
    <location>
        <begin position="441"/>
        <end position="543"/>
    </location>
</feature>
<keyword evidence="4" id="KW-0472">Membrane</keyword>
<keyword evidence="2" id="KW-0238">DNA-binding</keyword>
<accession>A0ABW4VRH5</accession>
<organism evidence="6 7">
    <name type="scientific">Belliella marina</name>
    <dbReference type="NCBI Taxonomy" id="1644146"/>
    <lineage>
        <taxon>Bacteria</taxon>
        <taxon>Pseudomonadati</taxon>
        <taxon>Bacteroidota</taxon>
        <taxon>Cytophagia</taxon>
        <taxon>Cytophagales</taxon>
        <taxon>Cyclobacteriaceae</taxon>
        <taxon>Belliella</taxon>
    </lineage>
</organism>
<dbReference type="InterPro" id="IPR018060">
    <property type="entry name" value="HTH_AraC"/>
</dbReference>
<dbReference type="SUPFAM" id="SSF46689">
    <property type="entry name" value="Homeodomain-like"/>
    <property type="match status" value="1"/>
</dbReference>
<sequence>MSLIKLMGCVEVVSFFGNETITRLIVFFFTFILCFPLASMGLNSFDSAYYQISVNLAGRDVSKALQSADSLLLASVDDLERLRVKMLVASLQSQVGNREEALQNAMEAEVMAAKNEWYDWQARICGFLSTQFRNIGMLSEGKNYLEKGLKASNYLTLPEEMHRLSGLAYQEKAYYAMLEKEFGEAIDFLLISERDFEQLDDDPKKFFFLATNEELLGKNYIQVEKLDLAVVHYENAIRYIEKAGGNGTALMGFIYNGMGRINLLKGDLETAFPFFVQAEEIADASDFHNLKMEVYEQLATYFREIGDLEQFANYSSKMNTALVREKQSSSSTAEVMVRHLRMEPDNDNHSSNIPFIGWILVCASLMILGGYSYKMHMLKKDAVKLDKTAQNKLKNGEPEKEIDLVLLGKSNMLQKENIGEGNSKEKDMMPQETEEMLLGKLRVFEAKHRYTERGLSLPALAGRMKTNTKYLSYVINKHKGKDFNSYINELRIQFILNKMEEDGKYLQYKISYLAEEAGFSSHSKFTTVFKQFTGEIPSTYMDALKQKKMK</sequence>
<comment type="caution">
    <text evidence="6">The sequence shown here is derived from an EMBL/GenBank/DDBJ whole genome shotgun (WGS) entry which is preliminary data.</text>
</comment>
<protein>
    <submittedName>
        <fullName evidence="6">Helix-turn-helix domain-containing protein</fullName>
    </submittedName>
</protein>
<dbReference type="PANTHER" id="PTHR43280:SF29">
    <property type="entry name" value="ARAC-FAMILY TRANSCRIPTIONAL REGULATOR"/>
    <property type="match status" value="1"/>
</dbReference>
<proteinExistence type="predicted"/>
<keyword evidence="3" id="KW-0804">Transcription</keyword>
<evidence type="ECO:0000256" key="4">
    <source>
        <dbReference type="SAM" id="Phobius"/>
    </source>
</evidence>
<dbReference type="Pfam" id="PF12833">
    <property type="entry name" value="HTH_18"/>
    <property type="match status" value="1"/>
</dbReference>
<dbReference type="RefSeq" id="WP_376889172.1">
    <property type="nucleotide sequence ID" value="NZ_JBHUHR010000048.1"/>
</dbReference>
<dbReference type="SMART" id="SM00342">
    <property type="entry name" value="HTH_ARAC"/>
    <property type="match status" value="1"/>
</dbReference>
<dbReference type="SUPFAM" id="SSF48452">
    <property type="entry name" value="TPR-like"/>
    <property type="match status" value="1"/>
</dbReference>
<keyword evidence="4" id="KW-1133">Transmembrane helix</keyword>
<evidence type="ECO:0000256" key="1">
    <source>
        <dbReference type="ARBA" id="ARBA00023015"/>
    </source>
</evidence>
<feature type="transmembrane region" description="Helical" evidence="4">
    <location>
        <begin position="21"/>
        <end position="42"/>
    </location>
</feature>
<keyword evidence="4" id="KW-0812">Transmembrane</keyword>
<gene>
    <name evidence="6" type="ORF">ACFSKL_21320</name>
</gene>
<name>A0ABW4VRH5_9BACT</name>